<feature type="compositionally biased region" description="Basic and acidic residues" evidence="1">
    <location>
        <begin position="25"/>
        <end position="35"/>
    </location>
</feature>
<evidence type="ECO:0000313" key="3">
    <source>
        <dbReference type="EMBL" id="CEK86825.1"/>
    </source>
</evidence>
<sequence>MTIMKGNTPAKRRRGRSQRKFHSNFKHDDQIKNDDLSMTAAETEHLAYERETPNNC</sequence>
<protein>
    <submittedName>
        <fullName evidence="3">Uncharacterized protein</fullName>
    </submittedName>
</protein>
<organism evidence="3">
    <name type="scientific">Arion vulgaris</name>
    <dbReference type="NCBI Taxonomy" id="1028688"/>
    <lineage>
        <taxon>Eukaryota</taxon>
        <taxon>Metazoa</taxon>
        <taxon>Spiralia</taxon>
        <taxon>Lophotrochozoa</taxon>
        <taxon>Mollusca</taxon>
        <taxon>Gastropoda</taxon>
        <taxon>Heterobranchia</taxon>
        <taxon>Euthyneura</taxon>
        <taxon>Panpulmonata</taxon>
        <taxon>Eupulmonata</taxon>
        <taxon>Stylommatophora</taxon>
        <taxon>Helicina</taxon>
        <taxon>Arionoidea</taxon>
        <taxon>Arionidae</taxon>
        <taxon>Arion</taxon>
    </lineage>
</organism>
<evidence type="ECO:0000256" key="1">
    <source>
        <dbReference type="SAM" id="MobiDB-lite"/>
    </source>
</evidence>
<evidence type="ECO:0000313" key="2">
    <source>
        <dbReference type="EMBL" id="CEK86824.1"/>
    </source>
</evidence>
<reference evidence="3" key="1">
    <citation type="submission" date="2014-12" db="EMBL/GenBank/DDBJ databases">
        <title>Insight into the proteome of Arion vulgaris.</title>
        <authorList>
            <person name="Aradska J."/>
            <person name="Bulat T."/>
            <person name="Smidak R."/>
            <person name="Sarate P."/>
            <person name="Gangsoo J."/>
            <person name="Sialana F."/>
            <person name="Bilban M."/>
            <person name="Lubec G."/>
        </authorList>
    </citation>
    <scope>NUCLEOTIDE SEQUENCE</scope>
    <source>
        <tissue evidence="3">Skin</tissue>
    </source>
</reference>
<accession>A0A0B7B3W8</accession>
<gene>
    <name evidence="3" type="primary">ORF155847</name>
    <name evidence="2" type="synonym">ORF155846</name>
</gene>
<dbReference type="AlphaFoldDB" id="A0A0B7B3W8"/>
<feature type="region of interest" description="Disordered" evidence="1">
    <location>
        <begin position="1"/>
        <end position="35"/>
    </location>
</feature>
<dbReference type="EMBL" id="HACG01039959">
    <property type="protein sequence ID" value="CEK86824.1"/>
    <property type="molecule type" value="Transcribed_RNA"/>
</dbReference>
<feature type="compositionally biased region" description="Basic residues" evidence="1">
    <location>
        <begin position="10"/>
        <end position="24"/>
    </location>
</feature>
<name>A0A0B7B3W8_9EUPU</name>
<proteinExistence type="predicted"/>
<dbReference type="EMBL" id="HACG01039960">
    <property type="protein sequence ID" value="CEK86825.1"/>
    <property type="molecule type" value="Transcribed_RNA"/>
</dbReference>